<evidence type="ECO:0000256" key="2">
    <source>
        <dbReference type="SAM" id="MobiDB-lite"/>
    </source>
</evidence>
<organism evidence="3">
    <name type="scientific">Streptomyces phage Scarif</name>
    <dbReference type="NCBI Taxonomy" id="3158858"/>
    <lineage>
        <taxon>Viruses</taxon>
        <taxon>Duplodnaviria</taxon>
        <taxon>Heunggongvirae</taxon>
        <taxon>Uroviricota</taxon>
        <taxon>Caudoviricetes</taxon>
    </lineage>
</organism>
<evidence type="ECO:0000313" key="3">
    <source>
        <dbReference type="EMBL" id="XBM95167.1"/>
    </source>
</evidence>
<reference evidence="3" key="1">
    <citation type="submission" date="2024-05" db="EMBL/GenBank/DDBJ databases">
        <title>Isolation and characterization of the new Streptomyces phages Kamino, Geonosis, Abafar and Scarif infecting a broad range of host species.</title>
        <authorList>
            <person name="Rackow B."/>
            <person name="Rolland C."/>
            <person name="Mohnen I."/>
            <person name="Wittmann J."/>
            <person name="Muesken M."/>
            <person name="Overmann J."/>
            <person name="Frunzke J."/>
        </authorList>
    </citation>
    <scope>NUCLEOTIDE SEQUENCE</scope>
</reference>
<protein>
    <submittedName>
        <fullName evidence="3">Uncharacterized protein</fullName>
    </submittedName>
</protein>
<proteinExistence type="predicted"/>
<gene>
    <name evidence="3" type="ORF">Scarif_00058</name>
</gene>
<sequence length="249" mass="28061">MLKHVLWAALGAAAGYYVAKEALHARYEEQLQKGIQDAQEYYRLKYEAKIQEEMNKVLGARVSPDEVEKNRLRGMGEDLKKAIDEIETLREQEAKTAVENLAAEAENIIREHAEEAASALVDYQGISSEKVSEPVGNAPRSMDTSEVPETSAFHKPDARLISFEDYDANGGDYEQFTVTYFANDSEVADENDELISKEDVGKYISYANLAKLNDKITTIWVRNDKHRRDYEVVFSMGSYASDVLGKTTE</sequence>
<evidence type="ECO:0000256" key="1">
    <source>
        <dbReference type="SAM" id="Coils"/>
    </source>
</evidence>
<accession>A0AAU7GWV0</accession>
<feature type="region of interest" description="Disordered" evidence="2">
    <location>
        <begin position="131"/>
        <end position="151"/>
    </location>
</feature>
<dbReference type="EMBL" id="PP750868">
    <property type="protein sequence ID" value="XBM95167.1"/>
    <property type="molecule type" value="Genomic_DNA"/>
</dbReference>
<name>A0AAU7GWV0_9CAUD</name>
<keyword evidence="1" id="KW-0175">Coiled coil</keyword>
<feature type="coiled-coil region" evidence="1">
    <location>
        <begin position="72"/>
        <end position="115"/>
    </location>
</feature>